<protein>
    <submittedName>
        <fullName evidence="1">3472_t:CDS:1</fullName>
    </submittedName>
</protein>
<feature type="non-terminal residue" evidence="1">
    <location>
        <position position="1"/>
    </location>
</feature>
<gene>
    <name evidence="1" type="ORF">DHETER_LOCUS8982</name>
</gene>
<accession>A0ACA9NAH6</accession>
<evidence type="ECO:0000313" key="2">
    <source>
        <dbReference type="Proteomes" id="UP000789702"/>
    </source>
</evidence>
<proteinExistence type="predicted"/>
<reference evidence="1" key="1">
    <citation type="submission" date="2021-06" db="EMBL/GenBank/DDBJ databases">
        <authorList>
            <person name="Kallberg Y."/>
            <person name="Tangrot J."/>
            <person name="Rosling A."/>
        </authorList>
    </citation>
    <scope>NUCLEOTIDE SEQUENCE</scope>
    <source>
        <strain evidence="1">IL203A</strain>
    </source>
</reference>
<sequence length="334" mass="38633">LSPSGVKWVSRIRRIILDEVHCIGEMDGGSTWESLLLLAQCPILALSATIGNPESFSKWIEKIQTSRGYKMKLIKTTKRFSDLQQYVFIPKFPLRPLVETTIKPKEELRQDCLISIHPFSAMSSVIVAENDPELQKINPDKYFKDIGYIVKDDADKFEADIKELFISWAKDKSKTKMVNTVIENFSNDIKGRFNELESTAKEDDKKLDVYDESFFNIAIVPLLCELSAQDKLPAILFNFDRNRCTKLAIDILEKLEAAEDQKRRDDPKFEVLLLYIYTPMQSNFDWEGHDSSFTFVNPKYRMPDKELDELIDTFKNKMVGTLFKLIDALKRGIF</sequence>
<keyword evidence="2" id="KW-1185">Reference proteome</keyword>
<name>A0ACA9NAH6_9GLOM</name>
<dbReference type="EMBL" id="CAJVPU010015051">
    <property type="protein sequence ID" value="CAG8644130.1"/>
    <property type="molecule type" value="Genomic_DNA"/>
</dbReference>
<dbReference type="Proteomes" id="UP000789702">
    <property type="component" value="Unassembled WGS sequence"/>
</dbReference>
<organism evidence="1 2">
    <name type="scientific">Dentiscutata heterogama</name>
    <dbReference type="NCBI Taxonomy" id="1316150"/>
    <lineage>
        <taxon>Eukaryota</taxon>
        <taxon>Fungi</taxon>
        <taxon>Fungi incertae sedis</taxon>
        <taxon>Mucoromycota</taxon>
        <taxon>Glomeromycotina</taxon>
        <taxon>Glomeromycetes</taxon>
        <taxon>Diversisporales</taxon>
        <taxon>Gigasporaceae</taxon>
        <taxon>Dentiscutata</taxon>
    </lineage>
</organism>
<comment type="caution">
    <text evidence="1">The sequence shown here is derived from an EMBL/GenBank/DDBJ whole genome shotgun (WGS) entry which is preliminary data.</text>
</comment>
<evidence type="ECO:0000313" key="1">
    <source>
        <dbReference type="EMBL" id="CAG8644130.1"/>
    </source>
</evidence>